<gene>
    <name evidence="1" type="ORF">JCM9157_1945</name>
</gene>
<evidence type="ECO:0000313" key="1">
    <source>
        <dbReference type="EMBL" id="GAE34864.1"/>
    </source>
</evidence>
<proteinExistence type="predicted"/>
<organism evidence="1 2">
    <name type="scientific">Halalkalibacter akibai (strain ATCC 43226 / DSM 21942 / CIP 109018 / JCM 9157 / 1139)</name>
    <name type="common">Bacillus akibai</name>
    <dbReference type="NCBI Taxonomy" id="1236973"/>
    <lineage>
        <taxon>Bacteria</taxon>
        <taxon>Bacillati</taxon>
        <taxon>Bacillota</taxon>
        <taxon>Bacilli</taxon>
        <taxon>Bacillales</taxon>
        <taxon>Bacillaceae</taxon>
        <taxon>Halalkalibacter</taxon>
    </lineage>
</organism>
<evidence type="ECO:0000313" key="2">
    <source>
        <dbReference type="Proteomes" id="UP000018896"/>
    </source>
</evidence>
<keyword evidence="2" id="KW-1185">Reference proteome</keyword>
<sequence>MIPEDNIKKVIQGLEDVIGNTLHDKSDEVLLRKAIMILENQIGANEDSHPVIEYYQPEA</sequence>
<protein>
    <submittedName>
        <fullName evidence="1">Uncharacterized protein</fullName>
    </submittedName>
</protein>
<comment type="caution">
    <text evidence="1">The sequence shown here is derived from an EMBL/GenBank/DDBJ whole genome shotgun (WGS) entry which is preliminary data.</text>
</comment>
<dbReference type="AlphaFoldDB" id="W4QU55"/>
<dbReference type="EMBL" id="BAUV01000011">
    <property type="protein sequence ID" value="GAE34864.1"/>
    <property type="molecule type" value="Genomic_DNA"/>
</dbReference>
<dbReference type="Proteomes" id="UP000018896">
    <property type="component" value="Unassembled WGS sequence"/>
</dbReference>
<reference evidence="1 2" key="1">
    <citation type="journal article" date="2014" name="Genome Announc.">
        <title>Draft Genome Sequences of Three Alkaliphilic Bacillus Strains, Bacillus wakoensis JCM 9140T, Bacillus akibai JCM 9157T, and Bacillus hemicellulosilyticus JCM 9152T.</title>
        <authorList>
            <person name="Yuki M."/>
            <person name="Oshima K."/>
            <person name="Suda W."/>
            <person name="Oshida Y."/>
            <person name="Kitamura K."/>
            <person name="Iida T."/>
            <person name="Hattori M."/>
            <person name="Ohkuma M."/>
        </authorList>
    </citation>
    <scope>NUCLEOTIDE SEQUENCE [LARGE SCALE GENOMIC DNA]</scope>
    <source>
        <strain evidence="1 2">JCM 9157</strain>
    </source>
</reference>
<name>W4QU55_HALA3</name>
<accession>W4QU55</accession>
<dbReference type="RefSeq" id="WP_035663976.1">
    <property type="nucleotide sequence ID" value="NZ_BAUV01000011.1"/>
</dbReference>